<dbReference type="KEGG" id="pbap:Pla133_21120"/>
<keyword evidence="10" id="KW-0472">Membrane</keyword>
<dbReference type="Proteomes" id="UP000316921">
    <property type="component" value="Chromosome"/>
</dbReference>
<dbReference type="PRINTS" id="PR00502">
    <property type="entry name" value="NUDIXFAMILY"/>
</dbReference>
<evidence type="ECO:0000256" key="6">
    <source>
        <dbReference type="ARBA" id="ARBA00032162"/>
    </source>
</evidence>
<evidence type="ECO:0000256" key="5">
    <source>
        <dbReference type="ARBA" id="ARBA00022801"/>
    </source>
</evidence>
<dbReference type="GO" id="GO:0006753">
    <property type="term" value="P:nucleoside phosphate metabolic process"/>
    <property type="evidence" value="ECO:0007669"/>
    <property type="project" value="TreeGrafter"/>
</dbReference>
<evidence type="ECO:0000256" key="9">
    <source>
        <dbReference type="SAM" id="MobiDB-lite"/>
    </source>
</evidence>
<evidence type="ECO:0000256" key="7">
    <source>
        <dbReference type="ARBA" id="ARBA00032272"/>
    </source>
</evidence>
<dbReference type="InterPro" id="IPR020084">
    <property type="entry name" value="NUDIX_hydrolase_CS"/>
</dbReference>
<dbReference type="InterPro" id="IPR020476">
    <property type="entry name" value="Nudix_hydrolase"/>
</dbReference>
<sequence length="201" mass="22727">MGDGDWTSAEPQPHRGQSDDPPAFPPFERTDSRRVYDSPWCGLRQDFIRLPNGHEQDYHVFEVTNAVAVLPVLEDGSFLMVWQYRYPSGRSHWEIPAGRIHGGEDPALAAARELREEAGCEAREMVRLPGFFPTNGISAHYAHAFLALGCRQVGDLQLDAAERLVLRRFERAEVERRLYAGVFADGFTALTLFYALAHLDR</sequence>
<comment type="catalytic activity">
    <reaction evidence="1">
        <text>GDP-alpha-D-mannose + H2O = alpha-D-mannose 1-phosphate + GMP + 2 H(+)</text>
        <dbReference type="Rhea" id="RHEA:27978"/>
        <dbReference type="ChEBI" id="CHEBI:15377"/>
        <dbReference type="ChEBI" id="CHEBI:15378"/>
        <dbReference type="ChEBI" id="CHEBI:57527"/>
        <dbReference type="ChEBI" id="CHEBI:58115"/>
        <dbReference type="ChEBI" id="CHEBI:58409"/>
    </reaction>
</comment>
<keyword evidence="5 8" id="KW-0378">Hydrolase</keyword>
<dbReference type="SUPFAM" id="SSF55811">
    <property type="entry name" value="Nudix"/>
    <property type="match status" value="1"/>
</dbReference>
<dbReference type="CDD" id="cd03424">
    <property type="entry name" value="NUDIX_ADPRase_Nudt5_UGPPase_Nudt14"/>
    <property type="match status" value="1"/>
</dbReference>
<evidence type="ECO:0000256" key="2">
    <source>
        <dbReference type="ARBA" id="ARBA00001946"/>
    </source>
</evidence>
<organism evidence="12 13">
    <name type="scientific">Engelhardtia mirabilis</name>
    <dbReference type="NCBI Taxonomy" id="2528011"/>
    <lineage>
        <taxon>Bacteria</taxon>
        <taxon>Pseudomonadati</taxon>
        <taxon>Planctomycetota</taxon>
        <taxon>Planctomycetia</taxon>
        <taxon>Planctomycetia incertae sedis</taxon>
        <taxon>Engelhardtia</taxon>
    </lineage>
</organism>
<dbReference type="InterPro" id="IPR000086">
    <property type="entry name" value="NUDIX_hydrolase_dom"/>
</dbReference>
<feature type="region of interest" description="Disordered" evidence="9">
    <location>
        <begin position="1"/>
        <end position="31"/>
    </location>
</feature>
<dbReference type="PANTHER" id="PTHR11839">
    <property type="entry name" value="UDP/ADP-SUGAR PYROPHOSPHATASE"/>
    <property type="match status" value="1"/>
</dbReference>
<dbReference type="PROSITE" id="PS51462">
    <property type="entry name" value="NUDIX"/>
    <property type="match status" value="1"/>
</dbReference>
<dbReference type="GO" id="GO:0016462">
    <property type="term" value="F:pyrophosphatase activity"/>
    <property type="evidence" value="ECO:0007669"/>
    <property type="project" value="UniProtKB-ARBA"/>
</dbReference>
<gene>
    <name evidence="12" type="primary">nudF_2</name>
    <name evidence="12" type="ORF">Pla133_21120</name>
</gene>
<dbReference type="PROSITE" id="PS00893">
    <property type="entry name" value="NUDIX_BOX"/>
    <property type="match status" value="1"/>
</dbReference>
<feature type="domain" description="Nudix hydrolase" evidence="11">
    <location>
        <begin position="62"/>
        <end position="191"/>
    </location>
</feature>
<dbReference type="GO" id="GO:0005829">
    <property type="term" value="C:cytosol"/>
    <property type="evidence" value="ECO:0007669"/>
    <property type="project" value="TreeGrafter"/>
</dbReference>
<name>A0A518BJ81_9BACT</name>
<evidence type="ECO:0000259" key="11">
    <source>
        <dbReference type="PROSITE" id="PS51462"/>
    </source>
</evidence>
<dbReference type="Pfam" id="PF00293">
    <property type="entry name" value="NUDIX"/>
    <property type="match status" value="1"/>
</dbReference>
<evidence type="ECO:0000256" key="8">
    <source>
        <dbReference type="RuleBase" id="RU003476"/>
    </source>
</evidence>
<accession>A0A518BJ81</accession>
<evidence type="ECO:0000256" key="4">
    <source>
        <dbReference type="ARBA" id="ARBA00016377"/>
    </source>
</evidence>
<dbReference type="AlphaFoldDB" id="A0A518BJ81"/>
<dbReference type="PANTHER" id="PTHR11839:SF18">
    <property type="entry name" value="NUDIX HYDROLASE DOMAIN-CONTAINING PROTEIN"/>
    <property type="match status" value="1"/>
</dbReference>
<comment type="cofactor">
    <cofactor evidence="2">
        <name>Mg(2+)</name>
        <dbReference type="ChEBI" id="CHEBI:18420"/>
    </cofactor>
</comment>
<dbReference type="EMBL" id="CP036287">
    <property type="protein sequence ID" value="QDU67034.1"/>
    <property type="molecule type" value="Genomic_DNA"/>
</dbReference>
<dbReference type="GO" id="GO:0019693">
    <property type="term" value="P:ribose phosphate metabolic process"/>
    <property type="evidence" value="ECO:0007669"/>
    <property type="project" value="TreeGrafter"/>
</dbReference>
<proteinExistence type="inferred from homology"/>
<keyword evidence="13" id="KW-1185">Reference proteome</keyword>
<comment type="similarity">
    <text evidence="3">Belongs to the Nudix hydrolase family. NudK subfamily.</text>
</comment>
<evidence type="ECO:0000313" key="13">
    <source>
        <dbReference type="Proteomes" id="UP000316921"/>
    </source>
</evidence>
<protein>
    <recommendedName>
        <fullName evidence="4">GDP-mannose pyrophosphatase</fullName>
    </recommendedName>
    <alternativeName>
        <fullName evidence="6">GDP-mannose hydrolase</fullName>
    </alternativeName>
    <alternativeName>
        <fullName evidence="7">GDPMK</fullName>
    </alternativeName>
</protein>
<dbReference type="Gene3D" id="3.90.79.10">
    <property type="entry name" value="Nucleoside Triphosphate Pyrophosphohydrolase"/>
    <property type="match status" value="1"/>
</dbReference>
<keyword evidence="10" id="KW-0812">Transmembrane</keyword>
<dbReference type="InterPro" id="IPR015797">
    <property type="entry name" value="NUDIX_hydrolase-like_dom_sf"/>
</dbReference>
<evidence type="ECO:0000313" key="12">
    <source>
        <dbReference type="EMBL" id="QDU67034.1"/>
    </source>
</evidence>
<keyword evidence="10" id="KW-1133">Transmembrane helix</keyword>
<feature type="transmembrane region" description="Helical" evidence="10">
    <location>
        <begin position="178"/>
        <end position="197"/>
    </location>
</feature>
<reference evidence="12 13" key="1">
    <citation type="submission" date="2019-02" db="EMBL/GenBank/DDBJ databases">
        <title>Deep-cultivation of Planctomycetes and their phenomic and genomic characterization uncovers novel biology.</title>
        <authorList>
            <person name="Wiegand S."/>
            <person name="Jogler M."/>
            <person name="Boedeker C."/>
            <person name="Pinto D."/>
            <person name="Vollmers J."/>
            <person name="Rivas-Marin E."/>
            <person name="Kohn T."/>
            <person name="Peeters S.H."/>
            <person name="Heuer A."/>
            <person name="Rast P."/>
            <person name="Oberbeckmann S."/>
            <person name="Bunk B."/>
            <person name="Jeske O."/>
            <person name="Meyerdierks A."/>
            <person name="Storesund J.E."/>
            <person name="Kallscheuer N."/>
            <person name="Luecker S."/>
            <person name="Lage O.M."/>
            <person name="Pohl T."/>
            <person name="Merkel B.J."/>
            <person name="Hornburger P."/>
            <person name="Mueller R.-W."/>
            <person name="Bruemmer F."/>
            <person name="Labrenz M."/>
            <person name="Spormann A.M."/>
            <person name="Op den Camp H."/>
            <person name="Overmann J."/>
            <person name="Amann R."/>
            <person name="Jetten M.S.M."/>
            <person name="Mascher T."/>
            <person name="Medema M.H."/>
            <person name="Devos D.P."/>
            <person name="Kaster A.-K."/>
            <person name="Ovreas L."/>
            <person name="Rohde M."/>
            <person name="Galperin M.Y."/>
            <person name="Jogler C."/>
        </authorList>
    </citation>
    <scope>NUCLEOTIDE SEQUENCE [LARGE SCALE GENOMIC DNA]</scope>
    <source>
        <strain evidence="12 13">Pla133</strain>
    </source>
</reference>
<evidence type="ECO:0000256" key="1">
    <source>
        <dbReference type="ARBA" id="ARBA00000847"/>
    </source>
</evidence>
<evidence type="ECO:0000256" key="10">
    <source>
        <dbReference type="SAM" id="Phobius"/>
    </source>
</evidence>
<evidence type="ECO:0000256" key="3">
    <source>
        <dbReference type="ARBA" id="ARBA00007275"/>
    </source>
</evidence>